<evidence type="ECO:0000259" key="3">
    <source>
        <dbReference type="Pfam" id="PF04775"/>
    </source>
</evidence>
<evidence type="ECO:0000313" key="6">
    <source>
        <dbReference type="Proteomes" id="UP001500979"/>
    </source>
</evidence>
<dbReference type="Pfam" id="PF08840">
    <property type="entry name" value="BAAT_C"/>
    <property type="match status" value="2"/>
</dbReference>
<dbReference type="Proteomes" id="UP001500979">
    <property type="component" value="Unassembled WGS sequence"/>
</dbReference>
<evidence type="ECO:0000259" key="4">
    <source>
        <dbReference type="Pfam" id="PF08840"/>
    </source>
</evidence>
<sequence length="447" mass="46316">MRRFFLILLALFVLGGCSRASPPPPALDVGADGLSIDEPLDVSVSGLVPGSAATLWARMVDDEGKSWTSWGTFAADRTGRVDPSEHAPSGGSYRGVEPDGLLWSMRLPDGMAVSDPRPALGSGEVRLTIGVDVDGRTLVRKPLVRRLHAPGVRSFPVAEDGLVADLYLPPGPGPHPGVVLLGGSEGGRPNPRLARLLAGRGFATLGLAYFGVEGLPPALGRIPVEYGTRAVDWLRARPEVGDGQVGVVGMSKGGEFALLLGSSAPHVGAVASVVGSGVVFPGIQAAGSSWTKDGKDVPVAPGNGGSPLAGIAPLLHGRPVRFGGGFSGFVNSATPEQRERASIPVERINGSVLLISGERDEMWPSPRLMGIAADRLGGRAEHVVQPGAGHFILDVPNLPTSYTTAFPLVPGVVWAEGGGTPQANARATADTFRRVVELFRANLGGER</sequence>
<feature type="chain" id="PRO_5045665704" evidence="2">
    <location>
        <begin position="21"/>
        <end position="447"/>
    </location>
</feature>
<protein>
    <submittedName>
        <fullName evidence="5">Acyl-CoA thioester hydrolase/BAAT C-terminal domain-containing protein</fullName>
    </submittedName>
</protein>
<evidence type="ECO:0000313" key="5">
    <source>
        <dbReference type="EMBL" id="GAA2777694.1"/>
    </source>
</evidence>
<dbReference type="PIRSF" id="PIRSF016521">
    <property type="entry name" value="Acyl-CoA_hydro"/>
    <property type="match status" value="1"/>
</dbReference>
<gene>
    <name evidence="5" type="ORF">GCM10010470_08460</name>
</gene>
<keyword evidence="5" id="KW-0378">Hydrolase</keyword>
<dbReference type="InterPro" id="IPR014940">
    <property type="entry name" value="BAAT_C"/>
</dbReference>
<feature type="domain" description="Acyl-CoA thioester hydrolase/bile acid-CoA amino acid N-acetyltransferase" evidence="3">
    <location>
        <begin position="37"/>
        <end position="159"/>
    </location>
</feature>
<proteinExistence type="inferred from homology"/>
<keyword evidence="6" id="KW-1185">Reference proteome</keyword>
<dbReference type="Gene3D" id="3.40.50.1820">
    <property type="entry name" value="alpha/beta hydrolase"/>
    <property type="match status" value="1"/>
</dbReference>
<dbReference type="PROSITE" id="PS51257">
    <property type="entry name" value="PROKAR_LIPOPROTEIN"/>
    <property type="match status" value="1"/>
</dbReference>
<dbReference type="PANTHER" id="PTHR10824:SF4">
    <property type="entry name" value="ACYL-COENZYME A THIOESTERASE 1-LIKE"/>
    <property type="match status" value="1"/>
</dbReference>
<dbReference type="EMBL" id="BAAAUX010000004">
    <property type="protein sequence ID" value="GAA2777694.1"/>
    <property type="molecule type" value="Genomic_DNA"/>
</dbReference>
<evidence type="ECO:0000256" key="2">
    <source>
        <dbReference type="SAM" id="SignalP"/>
    </source>
</evidence>
<keyword evidence="2" id="KW-0732">Signal</keyword>
<feature type="domain" description="BAAT/Acyl-CoA thioester hydrolase C-terminal" evidence="4">
    <location>
        <begin position="331"/>
        <end position="444"/>
    </location>
</feature>
<dbReference type="RefSeq" id="WP_344678038.1">
    <property type="nucleotide sequence ID" value="NZ_BAAAUX010000004.1"/>
</dbReference>
<organism evidence="5 6">
    <name type="scientific">Saccharopolyspora taberi</name>
    <dbReference type="NCBI Taxonomy" id="60895"/>
    <lineage>
        <taxon>Bacteria</taxon>
        <taxon>Bacillati</taxon>
        <taxon>Actinomycetota</taxon>
        <taxon>Actinomycetes</taxon>
        <taxon>Pseudonocardiales</taxon>
        <taxon>Pseudonocardiaceae</taxon>
        <taxon>Saccharopolyspora</taxon>
    </lineage>
</organism>
<dbReference type="GO" id="GO:0016787">
    <property type="term" value="F:hydrolase activity"/>
    <property type="evidence" value="ECO:0007669"/>
    <property type="project" value="UniProtKB-KW"/>
</dbReference>
<dbReference type="PANTHER" id="PTHR10824">
    <property type="entry name" value="ACYL-COENZYME A THIOESTERASE-RELATED"/>
    <property type="match status" value="1"/>
</dbReference>
<dbReference type="InterPro" id="IPR006862">
    <property type="entry name" value="Thio_Ohase/aa_AcTrfase"/>
</dbReference>
<evidence type="ECO:0000256" key="1">
    <source>
        <dbReference type="ARBA" id="ARBA00006538"/>
    </source>
</evidence>
<dbReference type="SUPFAM" id="SSF53474">
    <property type="entry name" value="alpha/beta-Hydrolases"/>
    <property type="match status" value="1"/>
</dbReference>
<dbReference type="InterPro" id="IPR016662">
    <property type="entry name" value="Acyl-CoA_thioEstase_long-chain"/>
</dbReference>
<comment type="similarity">
    <text evidence="1">Belongs to the C/M/P thioester hydrolase family.</text>
</comment>
<dbReference type="InterPro" id="IPR029058">
    <property type="entry name" value="AB_hydrolase_fold"/>
</dbReference>
<dbReference type="InterPro" id="IPR042490">
    <property type="entry name" value="Thio_Ohase/BAAT_N"/>
</dbReference>
<dbReference type="Gene3D" id="2.60.40.2240">
    <property type="entry name" value="Acyl-CoA thioester hydrolase/BAAT N-terminal domain"/>
    <property type="match status" value="1"/>
</dbReference>
<comment type="caution">
    <text evidence="5">The sequence shown here is derived from an EMBL/GenBank/DDBJ whole genome shotgun (WGS) entry which is preliminary data.</text>
</comment>
<reference evidence="5 6" key="1">
    <citation type="journal article" date="2019" name="Int. J. Syst. Evol. Microbiol.">
        <title>The Global Catalogue of Microorganisms (GCM) 10K type strain sequencing project: providing services to taxonomists for standard genome sequencing and annotation.</title>
        <authorList>
            <consortium name="The Broad Institute Genomics Platform"/>
            <consortium name="The Broad Institute Genome Sequencing Center for Infectious Disease"/>
            <person name="Wu L."/>
            <person name="Ma J."/>
        </authorList>
    </citation>
    <scope>NUCLEOTIDE SEQUENCE [LARGE SCALE GENOMIC DNA]</scope>
    <source>
        <strain evidence="5 6">JCM 9383</strain>
    </source>
</reference>
<feature type="signal peptide" evidence="2">
    <location>
        <begin position="1"/>
        <end position="20"/>
    </location>
</feature>
<name>A0ABN3V482_9PSEU</name>
<feature type="domain" description="BAAT/Acyl-CoA thioester hydrolase C-terminal" evidence="4">
    <location>
        <begin position="222"/>
        <end position="280"/>
    </location>
</feature>
<accession>A0ABN3V482</accession>
<dbReference type="Pfam" id="PF04775">
    <property type="entry name" value="Bile_Hydr_Trans"/>
    <property type="match status" value="1"/>
</dbReference>